<evidence type="ECO:0000313" key="1">
    <source>
        <dbReference type="EMBL" id="KAI3742444.1"/>
    </source>
</evidence>
<sequence length="175" mass="19689">MAIYDTMQSLQSLIGTHCVGDAYNLAGFLLAAGEKLENMNKFKDHVSREIIHIPDKAPFPPHQQPAVKVYAAVIDPTLAGHAHKGVYKYILVLYFILRILTGSQTRVASPSIRTDMLYQNHYSFFHRSILGFFFQFLHKDEFGVTDLLGNALRMVIQGLFGILPKPSTSLRLLLV</sequence>
<dbReference type="EMBL" id="CM042037">
    <property type="protein sequence ID" value="KAI3742444.1"/>
    <property type="molecule type" value="Genomic_DNA"/>
</dbReference>
<reference evidence="2" key="1">
    <citation type="journal article" date="2022" name="Mol. Ecol. Resour.">
        <title>The genomes of chicory, endive, great burdock and yacon provide insights into Asteraceae palaeo-polyploidization history and plant inulin production.</title>
        <authorList>
            <person name="Fan W."/>
            <person name="Wang S."/>
            <person name="Wang H."/>
            <person name="Wang A."/>
            <person name="Jiang F."/>
            <person name="Liu H."/>
            <person name="Zhao H."/>
            <person name="Xu D."/>
            <person name="Zhang Y."/>
        </authorList>
    </citation>
    <scope>NUCLEOTIDE SEQUENCE [LARGE SCALE GENOMIC DNA]</scope>
    <source>
        <strain evidence="2">cv. Yunnan</strain>
    </source>
</reference>
<dbReference type="Proteomes" id="UP001056120">
    <property type="component" value="Linkage Group LG20"/>
</dbReference>
<accession>A0ACB9D765</accession>
<gene>
    <name evidence="1" type="ORF">L1987_60126</name>
</gene>
<comment type="caution">
    <text evidence="1">The sequence shown here is derived from an EMBL/GenBank/DDBJ whole genome shotgun (WGS) entry which is preliminary data.</text>
</comment>
<name>A0ACB9D765_9ASTR</name>
<keyword evidence="2" id="KW-1185">Reference proteome</keyword>
<proteinExistence type="predicted"/>
<evidence type="ECO:0000313" key="2">
    <source>
        <dbReference type="Proteomes" id="UP001056120"/>
    </source>
</evidence>
<protein>
    <submittedName>
        <fullName evidence="1">Uncharacterized protein</fullName>
    </submittedName>
</protein>
<organism evidence="1 2">
    <name type="scientific">Smallanthus sonchifolius</name>
    <dbReference type="NCBI Taxonomy" id="185202"/>
    <lineage>
        <taxon>Eukaryota</taxon>
        <taxon>Viridiplantae</taxon>
        <taxon>Streptophyta</taxon>
        <taxon>Embryophyta</taxon>
        <taxon>Tracheophyta</taxon>
        <taxon>Spermatophyta</taxon>
        <taxon>Magnoliopsida</taxon>
        <taxon>eudicotyledons</taxon>
        <taxon>Gunneridae</taxon>
        <taxon>Pentapetalae</taxon>
        <taxon>asterids</taxon>
        <taxon>campanulids</taxon>
        <taxon>Asterales</taxon>
        <taxon>Asteraceae</taxon>
        <taxon>Asteroideae</taxon>
        <taxon>Heliantheae alliance</taxon>
        <taxon>Millerieae</taxon>
        <taxon>Smallanthus</taxon>
    </lineage>
</organism>
<reference evidence="1 2" key="2">
    <citation type="journal article" date="2022" name="Mol. Ecol. Resour.">
        <title>The genomes of chicory, endive, great burdock and yacon provide insights into Asteraceae paleo-polyploidization history and plant inulin production.</title>
        <authorList>
            <person name="Fan W."/>
            <person name="Wang S."/>
            <person name="Wang H."/>
            <person name="Wang A."/>
            <person name="Jiang F."/>
            <person name="Liu H."/>
            <person name="Zhao H."/>
            <person name="Xu D."/>
            <person name="Zhang Y."/>
        </authorList>
    </citation>
    <scope>NUCLEOTIDE SEQUENCE [LARGE SCALE GENOMIC DNA]</scope>
    <source>
        <strain evidence="2">cv. Yunnan</strain>
        <tissue evidence="1">Leaves</tissue>
    </source>
</reference>